<evidence type="ECO:0000313" key="1">
    <source>
        <dbReference type="EMBL" id="DAF84974.1"/>
    </source>
</evidence>
<name>A0A8S5TRY2_9CAUD</name>
<organism evidence="1">
    <name type="scientific">Siphoviridae sp. ctEw721</name>
    <dbReference type="NCBI Taxonomy" id="2825400"/>
    <lineage>
        <taxon>Viruses</taxon>
        <taxon>Duplodnaviria</taxon>
        <taxon>Heunggongvirae</taxon>
        <taxon>Uroviricota</taxon>
        <taxon>Caudoviricetes</taxon>
    </lineage>
</organism>
<dbReference type="EMBL" id="BK015914">
    <property type="protein sequence ID" value="DAF84974.1"/>
    <property type="molecule type" value="Genomic_DNA"/>
</dbReference>
<proteinExistence type="predicted"/>
<reference evidence="1" key="1">
    <citation type="journal article" date="2021" name="Proc. Natl. Acad. Sci. U.S.A.">
        <title>A Catalog of Tens of Thousands of Viruses from Human Metagenomes Reveals Hidden Associations with Chronic Diseases.</title>
        <authorList>
            <person name="Tisza M.J."/>
            <person name="Buck C.B."/>
        </authorList>
    </citation>
    <scope>NUCLEOTIDE SEQUENCE</scope>
    <source>
        <strain evidence="1">CtEw721</strain>
    </source>
</reference>
<accession>A0A8S5TRY2</accession>
<sequence>MDNGELYIEKSMRKIYSELLGKLREIKYYTNVQNT</sequence>
<protein>
    <submittedName>
        <fullName evidence="1">Uncharacterized protein</fullName>
    </submittedName>
</protein>